<dbReference type="PANTHER" id="PTHR23322">
    <property type="entry name" value="FAS-ASSOCIATED PROTEIN"/>
    <property type="match status" value="1"/>
</dbReference>
<evidence type="ECO:0000313" key="4">
    <source>
        <dbReference type="Proteomes" id="UP001202328"/>
    </source>
</evidence>
<dbReference type="InterPro" id="IPR006577">
    <property type="entry name" value="UAS"/>
</dbReference>
<dbReference type="Gene3D" id="3.40.30.10">
    <property type="entry name" value="Glutaredoxin"/>
    <property type="match status" value="1"/>
</dbReference>
<evidence type="ECO:0000259" key="2">
    <source>
        <dbReference type="PROSITE" id="PS50033"/>
    </source>
</evidence>
<dbReference type="GO" id="GO:0043161">
    <property type="term" value="P:proteasome-mediated ubiquitin-dependent protein catabolic process"/>
    <property type="evidence" value="ECO:0007669"/>
    <property type="project" value="TreeGrafter"/>
</dbReference>
<feature type="region of interest" description="Disordered" evidence="1">
    <location>
        <begin position="1"/>
        <end position="25"/>
    </location>
</feature>
<dbReference type="PROSITE" id="PS50033">
    <property type="entry name" value="UBX"/>
    <property type="match status" value="1"/>
</dbReference>
<dbReference type="GO" id="GO:0043130">
    <property type="term" value="F:ubiquitin binding"/>
    <property type="evidence" value="ECO:0007669"/>
    <property type="project" value="TreeGrafter"/>
</dbReference>
<dbReference type="SMART" id="SM00594">
    <property type="entry name" value="UAS"/>
    <property type="match status" value="1"/>
</dbReference>
<reference evidence="3" key="1">
    <citation type="submission" date="2022-04" db="EMBL/GenBank/DDBJ databases">
        <title>A functionally conserved STORR gene fusion in Papaver species that diverged 16.8 million years ago.</title>
        <authorList>
            <person name="Catania T."/>
        </authorList>
    </citation>
    <scope>NUCLEOTIDE SEQUENCE</scope>
    <source>
        <strain evidence="3">S-188037</strain>
    </source>
</reference>
<organism evidence="3 4">
    <name type="scientific">Papaver atlanticum</name>
    <dbReference type="NCBI Taxonomy" id="357466"/>
    <lineage>
        <taxon>Eukaryota</taxon>
        <taxon>Viridiplantae</taxon>
        <taxon>Streptophyta</taxon>
        <taxon>Embryophyta</taxon>
        <taxon>Tracheophyta</taxon>
        <taxon>Spermatophyta</taxon>
        <taxon>Magnoliopsida</taxon>
        <taxon>Ranunculales</taxon>
        <taxon>Papaveraceae</taxon>
        <taxon>Papaveroideae</taxon>
        <taxon>Papaver</taxon>
    </lineage>
</organism>
<dbReference type="SUPFAM" id="SSF52833">
    <property type="entry name" value="Thioredoxin-like"/>
    <property type="match status" value="1"/>
</dbReference>
<proteinExistence type="predicted"/>
<evidence type="ECO:0000256" key="1">
    <source>
        <dbReference type="SAM" id="MobiDB-lite"/>
    </source>
</evidence>
<dbReference type="InterPro" id="IPR036249">
    <property type="entry name" value="Thioredoxin-like_sf"/>
</dbReference>
<dbReference type="AlphaFoldDB" id="A0AAD4XCD9"/>
<name>A0AAD4XCD9_9MAGN</name>
<dbReference type="GO" id="GO:0005634">
    <property type="term" value="C:nucleus"/>
    <property type="evidence" value="ECO:0007669"/>
    <property type="project" value="TreeGrafter"/>
</dbReference>
<dbReference type="PANTHER" id="PTHR23322:SF6">
    <property type="entry name" value="UBX DOMAIN-CONTAINING PROTEIN 7"/>
    <property type="match status" value="1"/>
</dbReference>
<dbReference type="CDD" id="cd02958">
    <property type="entry name" value="UAS"/>
    <property type="match status" value="1"/>
</dbReference>
<evidence type="ECO:0000313" key="3">
    <source>
        <dbReference type="EMBL" id="KAI3899579.1"/>
    </source>
</evidence>
<feature type="domain" description="UBX" evidence="2">
    <location>
        <begin position="195"/>
        <end position="256"/>
    </location>
</feature>
<feature type="compositionally biased region" description="Basic and acidic residues" evidence="1">
    <location>
        <begin position="1"/>
        <end position="13"/>
    </location>
</feature>
<dbReference type="Proteomes" id="UP001202328">
    <property type="component" value="Unassembled WGS sequence"/>
</dbReference>
<comment type="caution">
    <text evidence="3">The sequence shown here is derived from an EMBL/GenBank/DDBJ whole genome shotgun (WGS) entry which is preliminary data.</text>
</comment>
<protein>
    <recommendedName>
        <fullName evidence="2">UBX domain-containing protein</fullName>
    </recommendedName>
</protein>
<dbReference type="EMBL" id="JAJJMB010011752">
    <property type="protein sequence ID" value="KAI3899579.1"/>
    <property type="molecule type" value="Genomic_DNA"/>
</dbReference>
<dbReference type="InterPro" id="IPR029071">
    <property type="entry name" value="Ubiquitin-like_domsf"/>
</dbReference>
<keyword evidence="4" id="KW-1185">Reference proteome</keyword>
<sequence>MESEQRPAAKVDNSENNSASMIHDQGPPLELMYRPPLKLMYKGPLHDAKQAAEDEDKWLIVNVQCKKEFSSQTLNLDTWAKETVSQTIGANFIFWQVYDDTLEGQKVCDYYNLKSFPAVLVLDPITRHMMRSWSGKIEPECLLEDLVPFMDASPKHHHAKSVTEEPLTSSSNKKLTYPDLPEEPKWTKLKHLSARNFLRTDPIQFLWSFCSSQLEEAESRPFQLTQAIAGASKTLDYESKQTFKESGLLDSMISVTWD</sequence>
<dbReference type="InterPro" id="IPR001012">
    <property type="entry name" value="UBX_dom"/>
</dbReference>
<dbReference type="Gene3D" id="3.10.20.90">
    <property type="entry name" value="Phosphatidylinositol 3-kinase Catalytic Subunit, Chain A, domain 1"/>
    <property type="match status" value="1"/>
</dbReference>
<gene>
    <name evidence="3" type="ORF">MKW98_008367</name>
</gene>
<dbReference type="SUPFAM" id="SSF54236">
    <property type="entry name" value="Ubiquitin-like"/>
    <property type="match status" value="1"/>
</dbReference>
<dbReference type="Pfam" id="PF13899">
    <property type="entry name" value="Thioredoxin_7"/>
    <property type="match status" value="1"/>
</dbReference>
<accession>A0AAD4XCD9</accession>
<dbReference type="InterPro" id="IPR050730">
    <property type="entry name" value="UBX_domain-protein"/>
</dbReference>